<dbReference type="Proteomes" id="UP001501822">
    <property type="component" value="Unassembled WGS sequence"/>
</dbReference>
<organism evidence="2 3">
    <name type="scientific">Actinoallomurus spadix</name>
    <dbReference type="NCBI Taxonomy" id="79912"/>
    <lineage>
        <taxon>Bacteria</taxon>
        <taxon>Bacillati</taxon>
        <taxon>Actinomycetota</taxon>
        <taxon>Actinomycetes</taxon>
        <taxon>Streptosporangiales</taxon>
        <taxon>Thermomonosporaceae</taxon>
        <taxon>Actinoallomurus</taxon>
    </lineage>
</organism>
<dbReference type="RefSeq" id="WP_252806351.1">
    <property type="nucleotide sequence ID" value="NZ_BAAABM010000056.1"/>
</dbReference>
<dbReference type="CDD" id="cd05269">
    <property type="entry name" value="TMR_SDR_a"/>
    <property type="match status" value="1"/>
</dbReference>
<dbReference type="Gene3D" id="3.90.25.10">
    <property type="entry name" value="UDP-galactose 4-epimerase, domain 1"/>
    <property type="match status" value="1"/>
</dbReference>
<keyword evidence="3" id="KW-1185">Reference proteome</keyword>
<evidence type="ECO:0000259" key="1">
    <source>
        <dbReference type="Pfam" id="PF13460"/>
    </source>
</evidence>
<dbReference type="EMBL" id="BAAABM010000056">
    <property type="protein sequence ID" value="GAA0363335.1"/>
    <property type="molecule type" value="Genomic_DNA"/>
</dbReference>
<feature type="domain" description="NAD(P)-binding" evidence="1">
    <location>
        <begin position="6"/>
        <end position="175"/>
    </location>
</feature>
<dbReference type="Gene3D" id="3.40.50.720">
    <property type="entry name" value="NAD(P)-binding Rossmann-like Domain"/>
    <property type="match status" value="1"/>
</dbReference>
<evidence type="ECO:0000313" key="2">
    <source>
        <dbReference type="EMBL" id="GAA0363335.1"/>
    </source>
</evidence>
<dbReference type="SUPFAM" id="SSF51735">
    <property type="entry name" value="NAD(P)-binding Rossmann-fold domains"/>
    <property type="match status" value="1"/>
</dbReference>
<dbReference type="InterPro" id="IPR051604">
    <property type="entry name" value="Ergot_Alk_Oxidoreductase"/>
</dbReference>
<dbReference type="InterPro" id="IPR036291">
    <property type="entry name" value="NAD(P)-bd_dom_sf"/>
</dbReference>
<reference evidence="3" key="1">
    <citation type="journal article" date="2019" name="Int. J. Syst. Evol. Microbiol.">
        <title>The Global Catalogue of Microorganisms (GCM) 10K type strain sequencing project: providing services to taxonomists for standard genome sequencing and annotation.</title>
        <authorList>
            <consortium name="The Broad Institute Genomics Platform"/>
            <consortium name="The Broad Institute Genome Sequencing Center for Infectious Disease"/>
            <person name="Wu L."/>
            <person name="Ma J."/>
        </authorList>
    </citation>
    <scope>NUCLEOTIDE SEQUENCE [LARGE SCALE GENOMIC DNA]</scope>
    <source>
        <strain evidence="3">JCM 3146</strain>
    </source>
</reference>
<dbReference type="InterPro" id="IPR016040">
    <property type="entry name" value="NAD(P)-bd_dom"/>
</dbReference>
<accession>A0ABP3H6G6</accession>
<evidence type="ECO:0000313" key="3">
    <source>
        <dbReference type="Proteomes" id="UP001501822"/>
    </source>
</evidence>
<sequence length="274" mass="29285">MILVTGATGNVGRQVVERLLAEGAGVRAMTRRPDEAGLPDGVEVVRGDLTEPETLPAALRGAERAFLFPLSGAMEGFLAAARRAGLRQVVLMSASAVAYARPNAIGRRHEAIERAVTESGLPWTILRPSAFMSNDRNWAPQIRATGVVRWLGDDAASAPIDERDIAAVAARALLDDGHAGRTYLLTGPEALTDPQRVAVLGEVLGRELRFEGLSPDDFRAAMSAHMPREIADALIAMRAESKEMAEVSPAPAGLIGRAPHTYAEWAARHAGDFR</sequence>
<name>A0ABP3H6G6_9ACTN</name>
<gene>
    <name evidence="2" type="ORF">GCM10010151_61780</name>
</gene>
<dbReference type="Pfam" id="PF13460">
    <property type="entry name" value="NAD_binding_10"/>
    <property type="match status" value="1"/>
</dbReference>
<protein>
    <submittedName>
        <fullName evidence="2">NAD(P)H-binding protein</fullName>
    </submittedName>
</protein>
<dbReference type="PANTHER" id="PTHR43162">
    <property type="match status" value="1"/>
</dbReference>
<comment type="caution">
    <text evidence="2">The sequence shown here is derived from an EMBL/GenBank/DDBJ whole genome shotgun (WGS) entry which is preliminary data.</text>
</comment>
<proteinExistence type="predicted"/>
<dbReference type="PANTHER" id="PTHR43162:SF1">
    <property type="entry name" value="PRESTALK A DIFFERENTIATION PROTEIN A"/>
    <property type="match status" value="1"/>
</dbReference>